<evidence type="ECO:0000313" key="3">
    <source>
        <dbReference type="Proteomes" id="UP000003781"/>
    </source>
</evidence>
<protein>
    <submittedName>
        <fullName evidence="2">Serine/threonine kinase with two-component sensor domain</fullName>
    </submittedName>
</protein>
<evidence type="ECO:0000313" key="2">
    <source>
        <dbReference type="EMBL" id="EAZ88406.1"/>
    </source>
</evidence>
<proteinExistence type="predicted"/>
<comment type="caution">
    <text evidence="2">The sequence shown here is derived from an EMBL/GenBank/DDBJ whole genome shotgun (WGS) entry which is preliminary data.</text>
</comment>
<dbReference type="Gene3D" id="3.30.200.20">
    <property type="entry name" value="Phosphorylase Kinase, domain 1"/>
    <property type="match status" value="1"/>
</dbReference>
<dbReference type="InterPro" id="IPR011009">
    <property type="entry name" value="Kinase-like_dom_sf"/>
</dbReference>
<name>A3IYQ3_9CHRO</name>
<dbReference type="Proteomes" id="UP000003781">
    <property type="component" value="Unassembled WGS sequence"/>
</dbReference>
<dbReference type="PANTHER" id="PTHR43642">
    <property type="entry name" value="HYBRID SIGNAL TRANSDUCTION HISTIDINE KINASE G"/>
    <property type="match status" value="1"/>
</dbReference>
<dbReference type="InterPro" id="IPR053159">
    <property type="entry name" value="Hybrid_Histidine_Kinase"/>
</dbReference>
<dbReference type="eggNOG" id="COG3899">
    <property type="taxonomic scope" value="Bacteria"/>
</dbReference>
<evidence type="ECO:0000259" key="1">
    <source>
        <dbReference type="PROSITE" id="PS50011"/>
    </source>
</evidence>
<dbReference type="SUPFAM" id="SSF52540">
    <property type="entry name" value="P-loop containing nucleoside triphosphate hydrolases"/>
    <property type="match status" value="1"/>
</dbReference>
<dbReference type="OrthoDB" id="9801841at2"/>
<dbReference type="EMBL" id="AAXW01000085">
    <property type="protein sequence ID" value="EAZ88406.1"/>
    <property type="molecule type" value="Genomic_DNA"/>
</dbReference>
<dbReference type="GO" id="GO:0004672">
    <property type="term" value="F:protein kinase activity"/>
    <property type="evidence" value="ECO:0007669"/>
    <property type="project" value="InterPro"/>
</dbReference>
<dbReference type="GO" id="GO:0005524">
    <property type="term" value="F:ATP binding"/>
    <property type="evidence" value="ECO:0007669"/>
    <property type="project" value="InterPro"/>
</dbReference>
<dbReference type="InterPro" id="IPR027417">
    <property type="entry name" value="P-loop_NTPase"/>
</dbReference>
<dbReference type="PANTHER" id="PTHR43642:SF1">
    <property type="entry name" value="HYBRID SIGNAL TRANSDUCTION HISTIDINE KINASE G"/>
    <property type="match status" value="1"/>
</dbReference>
<dbReference type="CDD" id="cd14014">
    <property type="entry name" value="STKc_PknB_like"/>
    <property type="match status" value="1"/>
</dbReference>
<dbReference type="SUPFAM" id="SSF56112">
    <property type="entry name" value="Protein kinase-like (PK-like)"/>
    <property type="match status" value="1"/>
</dbReference>
<keyword evidence="2" id="KW-0808">Transferase</keyword>
<keyword evidence="2" id="KW-0418">Kinase</keyword>
<dbReference type="RefSeq" id="WP_008278519.1">
    <property type="nucleotide sequence ID" value="NZ_AAXW01000085.1"/>
</dbReference>
<dbReference type="Gene3D" id="1.10.510.10">
    <property type="entry name" value="Transferase(Phosphotransferase) domain 1"/>
    <property type="match status" value="1"/>
</dbReference>
<gene>
    <name evidence="2" type="ORF">CY0110_05042</name>
</gene>
<dbReference type="AlphaFoldDB" id="A3IYQ3"/>
<accession>A3IYQ3</accession>
<dbReference type="PROSITE" id="PS50011">
    <property type="entry name" value="PROTEIN_KINASE_DOM"/>
    <property type="match status" value="1"/>
</dbReference>
<dbReference type="Pfam" id="PF13191">
    <property type="entry name" value="AAA_16"/>
    <property type="match status" value="1"/>
</dbReference>
<feature type="non-terminal residue" evidence="2">
    <location>
        <position position="817"/>
    </location>
</feature>
<keyword evidence="3" id="KW-1185">Reference proteome</keyword>
<feature type="domain" description="Protein kinase" evidence="1">
    <location>
        <begin position="7"/>
        <end position="268"/>
    </location>
</feature>
<organism evidence="2 3">
    <name type="scientific">Crocosphaera chwakensis CCY0110</name>
    <dbReference type="NCBI Taxonomy" id="391612"/>
    <lineage>
        <taxon>Bacteria</taxon>
        <taxon>Bacillati</taxon>
        <taxon>Cyanobacteriota</taxon>
        <taxon>Cyanophyceae</taxon>
        <taxon>Oscillatoriophycideae</taxon>
        <taxon>Chroococcales</taxon>
        <taxon>Aphanothecaceae</taxon>
        <taxon>Crocosphaera</taxon>
        <taxon>Crocosphaera chwakensis</taxon>
    </lineage>
</organism>
<dbReference type="eggNOG" id="COG0515">
    <property type="taxonomic scope" value="Bacteria"/>
</dbReference>
<sequence length="817" mass="93129">MNNIDDYQIITRIYESANSLVYRARNKTDNKPIVLKILKENYPTPSELTCYQQEYEITRCFNVDNIIKVYDLRRYKNSLVMLLEDFGGHSLKFFIAQSPLSLYCFLTIAINITEGLAAIHSANIIHKDINPNNIIYNPETEQIKIIDFGLATRLSKEIITVSSPHQLEGTLAYISPEQTGRMNRGIDYRSDFYSLGITFYELLTSKLPFETTDPMELIHCHLAQQPPPINQLIPDLPLAVLNIIGKLLAKTPEERYQSAWGIKADLEICLNQLKSLGEITSFPLATQDIAEKFQIPHKLYGRELEVNKLLTIFDEVSQGNTQMLLISGYSGVGKSALVNEIHKPIVRQRGQFIKGKFDQFNRDIPYAAIAQAFRELIHKLLSESEIILQAWVKKILAVLGSNGQIIIEIIPELEKIIGQQPSIKQLGITESQNRFNLFLRRFLRIFCKKEHPLVIFIDDLQWADLPSLQLIEQLMLDPENQYFLLIGTYRDNEVSPTHPLKQTLEKIKQAKVSVSEISLAPLGIKHINQLIADTLNCSRNIVQPLAKLVAQKTNGNPFFLTQLLYSLYQENLLVFDRTQTSFNSDKNQQGSYPLTSTSSATQSNGYWQWDIEQIERMSITDNVVDLMVNKIEKLEQQTQQVLKLAACIGNYFNLEMLSLVNNKSPIETARELQSALNEGLIIPLDNSYKVPLLWNQEDLVNDISKIFSESSTKIAYKFLHDRVQQAAYSLIQEKLKQEVHLKIGQLLLKNTLPERLEENIFDIVNQLNVGADLLSTQLERDNLSQLNLIAAKKAKKSSAYLSALKYLELALNLLSSD</sequence>
<dbReference type="InterPro" id="IPR000719">
    <property type="entry name" value="Prot_kinase_dom"/>
</dbReference>
<reference evidence="2 3" key="1">
    <citation type="submission" date="2007-03" db="EMBL/GenBank/DDBJ databases">
        <authorList>
            <person name="Stal L."/>
            <person name="Ferriera S."/>
            <person name="Johnson J."/>
            <person name="Kravitz S."/>
            <person name="Beeson K."/>
            <person name="Sutton G."/>
            <person name="Rogers Y.-H."/>
            <person name="Friedman R."/>
            <person name="Frazier M."/>
            <person name="Venter J.C."/>
        </authorList>
    </citation>
    <scope>NUCLEOTIDE SEQUENCE [LARGE SCALE GENOMIC DNA]</scope>
    <source>
        <strain evidence="2 3">CCY0110</strain>
    </source>
</reference>
<dbReference type="InterPro" id="IPR041664">
    <property type="entry name" value="AAA_16"/>
</dbReference>
<dbReference type="Gene3D" id="3.40.50.300">
    <property type="entry name" value="P-loop containing nucleotide triphosphate hydrolases"/>
    <property type="match status" value="1"/>
</dbReference>
<dbReference type="Pfam" id="PF00069">
    <property type="entry name" value="Pkinase"/>
    <property type="match status" value="1"/>
</dbReference>